<evidence type="ECO:0000256" key="8">
    <source>
        <dbReference type="SAM" id="Phobius"/>
    </source>
</evidence>
<dbReference type="PANTHER" id="PTHR38438">
    <property type="entry name" value="RIBOFLAVIN TRANSPORTER RIBU"/>
    <property type="match status" value="1"/>
</dbReference>
<feature type="transmembrane region" description="Helical" evidence="8">
    <location>
        <begin position="64"/>
        <end position="91"/>
    </location>
</feature>
<accession>A0A0R1GRU1</accession>
<evidence type="ECO:0000313" key="10">
    <source>
        <dbReference type="Proteomes" id="UP000051461"/>
    </source>
</evidence>
<dbReference type="STRING" id="1423726.FC07_GL000759"/>
<evidence type="ECO:0000313" key="9">
    <source>
        <dbReference type="EMBL" id="KRK34194.1"/>
    </source>
</evidence>
<dbReference type="InterPro" id="IPR024529">
    <property type="entry name" value="ECF_trnsprt_substrate-spec"/>
</dbReference>
<evidence type="ECO:0008006" key="11">
    <source>
        <dbReference type="Google" id="ProtNLM"/>
    </source>
</evidence>
<dbReference type="PANTHER" id="PTHR38438:SF1">
    <property type="entry name" value="RIBOFLAVIN TRANSPORTER RIBU"/>
    <property type="match status" value="1"/>
</dbReference>
<evidence type="ECO:0000256" key="4">
    <source>
        <dbReference type="ARBA" id="ARBA00022475"/>
    </source>
</evidence>
<name>A0A0R1GRU1_9LACO</name>
<evidence type="ECO:0000256" key="6">
    <source>
        <dbReference type="ARBA" id="ARBA00022989"/>
    </source>
</evidence>
<feature type="transmembrane region" description="Helical" evidence="8">
    <location>
        <begin position="26"/>
        <end position="52"/>
    </location>
</feature>
<reference evidence="9 10" key="1">
    <citation type="journal article" date="2015" name="Genome Announc.">
        <title>Expanding the biotechnology potential of lactobacilli through comparative genomics of 213 strains and associated genera.</title>
        <authorList>
            <person name="Sun Z."/>
            <person name="Harris H.M."/>
            <person name="McCann A."/>
            <person name="Guo C."/>
            <person name="Argimon S."/>
            <person name="Zhang W."/>
            <person name="Yang X."/>
            <person name="Jeffery I.B."/>
            <person name="Cooney J.C."/>
            <person name="Kagawa T.F."/>
            <person name="Liu W."/>
            <person name="Song Y."/>
            <person name="Salvetti E."/>
            <person name="Wrobel A."/>
            <person name="Rasinkangas P."/>
            <person name="Parkhill J."/>
            <person name="Rea M.C."/>
            <person name="O'Sullivan O."/>
            <person name="Ritari J."/>
            <person name="Douillard F.P."/>
            <person name="Paul Ross R."/>
            <person name="Yang R."/>
            <person name="Briner A.E."/>
            <person name="Felis G.E."/>
            <person name="de Vos W.M."/>
            <person name="Barrangou R."/>
            <person name="Klaenhammer T.R."/>
            <person name="Caufield P.W."/>
            <person name="Cui Y."/>
            <person name="Zhang H."/>
            <person name="O'Toole P.W."/>
        </authorList>
    </citation>
    <scope>NUCLEOTIDE SEQUENCE [LARGE SCALE GENOMIC DNA]</scope>
    <source>
        <strain evidence="9 10">DSM 20003</strain>
    </source>
</reference>
<dbReference type="Gene3D" id="1.10.1760.20">
    <property type="match status" value="1"/>
</dbReference>
<comment type="similarity">
    <text evidence="2">Belongs to the prokaryotic riboflavin transporter (P-RFT) (TC 2.A.87) family.</text>
</comment>
<dbReference type="EMBL" id="AZDA01000093">
    <property type="protein sequence ID" value="KRK34194.1"/>
    <property type="molecule type" value="Genomic_DNA"/>
</dbReference>
<dbReference type="PATRIC" id="fig|1423726.3.peg.781"/>
<gene>
    <name evidence="9" type="ORF">FC07_GL000759</name>
</gene>
<evidence type="ECO:0000256" key="2">
    <source>
        <dbReference type="ARBA" id="ARBA00005540"/>
    </source>
</evidence>
<evidence type="ECO:0000256" key="7">
    <source>
        <dbReference type="ARBA" id="ARBA00023136"/>
    </source>
</evidence>
<evidence type="ECO:0000256" key="3">
    <source>
        <dbReference type="ARBA" id="ARBA00022448"/>
    </source>
</evidence>
<proteinExistence type="inferred from homology"/>
<keyword evidence="4" id="KW-1003">Cell membrane</keyword>
<evidence type="ECO:0000256" key="1">
    <source>
        <dbReference type="ARBA" id="ARBA00004651"/>
    </source>
</evidence>
<keyword evidence="6 8" id="KW-1133">Transmembrane helix</keyword>
<dbReference type="Pfam" id="PF12822">
    <property type="entry name" value="ECF_trnsprt"/>
    <property type="match status" value="1"/>
</dbReference>
<protein>
    <recommendedName>
        <fullName evidence="11">Riboflavin transporter FmnP</fullName>
    </recommendedName>
</protein>
<evidence type="ECO:0000256" key="5">
    <source>
        <dbReference type="ARBA" id="ARBA00022692"/>
    </source>
</evidence>
<organism evidence="9 10">
    <name type="scientific">Loigolactobacillus bifermentans DSM 20003</name>
    <dbReference type="NCBI Taxonomy" id="1423726"/>
    <lineage>
        <taxon>Bacteria</taxon>
        <taxon>Bacillati</taxon>
        <taxon>Bacillota</taxon>
        <taxon>Bacilli</taxon>
        <taxon>Lactobacillales</taxon>
        <taxon>Lactobacillaceae</taxon>
        <taxon>Loigolactobacillus</taxon>
    </lineage>
</organism>
<keyword evidence="10" id="KW-1185">Reference proteome</keyword>
<dbReference type="AlphaFoldDB" id="A0A0R1GRU1"/>
<dbReference type="GO" id="GO:0032217">
    <property type="term" value="F:riboflavin transmembrane transporter activity"/>
    <property type="evidence" value="ECO:0007669"/>
    <property type="project" value="InterPro"/>
</dbReference>
<comment type="caution">
    <text evidence="9">The sequence shown here is derived from an EMBL/GenBank/DDBJ whole genome shotgun (WGS) entry which is preliminary data.</text>
</comment>
<keyword evidence="5 8" id="KW-0812">Transmembrane</keyword>
<dbReference type="Proteomes" id="UP000051461">
    <property type="component" value="Unassembled WGS sequence"/>
</dbReference>
<dbReference type="InterPro" id="IPR025720">
    <property type="entry name" value="RibU"/>
</dbReference>
<comment type="subcellular location">
    <subcellularLocation>
        <location evidence="1">Cell membrane</location>
        <topology evidence="1">Multi-pass membrane protein</topology>
    </subcellularLocation>
</comment>
<keyword evidence="7 8" id="KW-0472">Membrane</keyword>
<dbReference type="GO" id="GO:0005886">
    <property type="term" value="C:plasma membrane"/>
    <property type="evidence" value="ECO:0007669"/>
    <property type="project" value="UniProtKB-SubCell"/>
</dbReference>
<sequence>MCFTLPVYYFFKRKTPNGLPSLKNRLLGFTTGILLMIVFMSLANVFVLLPMYLKFSGFQINGTVLKMVFTMIVPFNLIKGILVSIVFSIAYAKLLPWLSRKVLPKQTKHVY</sequence>
<keyword evidence="3" id="KW-0813">Transport</keyword>